<dbReference type="Gene3D" id="3.40.50.880">
    <property type="match status" value="1"/>
</dbReference>
<proteinExistence type="predicted"/>
<dbReference type="PANTHER" id="PTHR36848">
    <property type="entry name" value="DNA-BINDING PROTEIN (PUTATIVE SECRETED PROTEIN)-RELATED"/>
    <property type="match status" value="1"/>
</dbReference>
<reference evidence="1 2" key="1">
    <citation type="submission" date="2019-02" db="EMBL/GenBank/DDBJ databases">
        <title>Genomic Encyclopedia of Type Strains, Phase IV (KMG-IV): sequencing the most valuable type-strain genomes for metagenomic binning, comparative biology and taxonomic classification.</title>
        <authorList>
            <person name="Goeker M."/>
        </authorList>
    </citation>
    <scope>NUCLEOTIDE SEQUENCE [LARGE SCALE GENOMIC DNA]</scope>
    <source>
        <strain evidence="1 2">DSM 29486</strain>
    </source>
</reference>
<dbReference type="InterPro" id="IPR053161">
    <property type="entry name" value="Ulvan_degrading_GH"/>
</dbReference>
<dbReference type="InterPro" id="IPR029062">
    <property type="entry name" value="Class_I_gatase-like"/>
</dbReference>
<dbReference type="RefSeq" id="WP_130434521.1">
    <property type="nucleotide sequence ID" value="NZ_SGXF01000002.1"/>
</dbReference>
<dbReference type="CDD" id="cd03143">
    <property type="entry name" value="A4_beta-galactosidase_middle_domain"/>
    <property type="match status" value="1"/>
</dbReference>
<sequence>MLYKHNQTENLEDSLFQNPSSEYRGAPFWAWNCVLDEEQLMRQIGYLQEMGFGGFNMHCRTGMATEYLSQEFFQLVRDCTREAQKRGMLAWTYDEDRWPSGAAGGLVTKEKKFRARHLLFTPFLKETNENRKLLGAYNVVLDGEGYLARYARVAGEDAAAVKPRKVVFAAENVTAGYETKERWYAYLELSEETPWHNNQTYVDTLNKKAIEQFCRITHEQYYEAVGDHFGRTVPAIFTDEPQFTSKKTLAYAKEKADVSLPWTDDLEETFREAYGEDLMGGVPELFWDRADGKPSVLRYHYHAHISDRFAESFAHTLGQWCEGHGLMLTGHMMEEPTLKSQTAALGEVMRSLSYFQLPGIDMLCDRREYTTAKQAQSVSHQYGREGVLSELYGVTGWDFDFRGHKLQGDWQAALGVTVRTPHLSWVSMNGEAKRDYPASINYQAPWYKRYSLIEDHFARVNTAMTRGKCRTRIAVLHPVESYWLHWGVAQQTAGVRRQLDENFEKITRWLLFGQLDFDYLSEGLLKEQCGNPSAPLEVGPMQYEAVVVPGCETIRESTYEVLKAFGEAGGRLIFMGEYPKYIEARKDSRLDIFRRYPLAAFSQPEILELLEEERDLSIFDGMGEPADGLLYQLREDGENRYLFIAHGRAPRASEDDGVNSARDMVPREKIRIYIKGEWRPTVMDTMTGGQKPIARSYENGSTVVEYSWYGHDSLLLKLEPGRAESEGAVLAEPFEPLRIGRKAAFREDFPGTFYEEAEYRLEEPNVCVLDMPEYALDGGDWEGREEVLRVDNLIRKRLGLPPRQDAVAQPWVTGTEKPAHTVRLRYRVRSSVSRKDVWLALEELEHTRITWNGKAVGGNSCGYYVDECIQKVCLGGLQEGENTLELEIAFGKQTNLENCFLLGYFGVKVQGARVFLEDLPEKLTFGSLVTQGLPFYGGNIIYELKARTSRGKKLKVHVPMYRGALIDVEVDGGPAGSVVFAPYTVTVDKLPSGPHRVSLKLYGSRVNTFGALHNCNEHWWWHGPDDWRTYGDEWSYEYQLKDTGILKSPDIYEED</sequence>
<evidence type="ECO:0000313" key="1">
    <source>
        <dbReference type="EMBL" id="RZT01006.1"/>
    </source>
</evidence>
<comment type="caution">
    <text evidence="1">The sequence shown here is derived from an EMBL/GenBank/DDBJ whole genome shotgun (WGS) entry which is preliminary data.</text>
</comment>
<name>A0A4Q7PK08_9FIRM</name>
<evidence type="ECO:0000313" key="2">
    <source>
        <dbReference type="Proteomes" id="UP000292927"/>
    </source>
</evidence>
<protein>
    <recommendedName>
        <fullName evidence="3">Alpha-L-rhamnosidase-like protein</fullName>
    </recommendedName>
</protein>
<dbReference type="OrthoDB" id="9761519at2"/>
<evidence type="ECO:0008006" key="3">
    <source>
        <dbReference type="Google" id="ProtNLM"/>
    </source>
</evidence>
<dbReference type="EMBL" id="SGXF01000002">
    <property type="protein sequence ID" value="RZT01006.1"/>
    <property type="molecule type" value="Genomic_DNA"/>
</dbReference>
<gene>
    <name evidence="1" type="ORF">EV209_1443</name>
</gene>
<dbReference type="Proteomes" id="UP000292927">
    <property type="component" value="Unassembled WGS sequence"/>
</dbReference>
<accession>A0A4Q7PK08</accession>
<keyword evidence="2" id="KW-1185">Reference proteome</keyword>
<organism evidence="1 2">
    <name type="scientific">Cuneatibacter caecimuris</name>
    <dbReference type="NCBI Taxonomy" id="1796618"/>
    <lineage>
        <taxon>Bacteria</taxon>
        <taxon>Bacillati</taxon>
        <taxon>Bacillota</taxon>
        <taxon>Clostridia</taxon>
        <taxon>Lachnospirales</taxon>
        <taxon>Lachnospiraceae</taxon>
        <taxon>Cuneatibacter</taxon>
    </lineage>
</organism>
<dbReference type="AlphaFoldDB" id="A0A4Q7PK08"/>
<dbReference type="PANTHER" id="PTHR36848:SF2">
    <property type="entry name" value="SECRETED PROTEIN"/>
    <property type="match status" value="1"/>
</dbReference>